<feature type="domain" description="Response regulatory" evidence="11">
    <location>
        <begin position="858"/>
        <end position="972"/>
    </location>
</feature>
<feature type="modified residue" description="4-aspartylphosphate" evidence="8">
    <location>
        <position position="907"/>
    </location>
</feature>
<protein>
    <recommendedName>
        <fullName evidence="2">histidine kinase</fullName>
        <ecNumber evidence="2">2.7.13.3</ecNumber>
    </recommendedName>
</protein>
<keyword evidence="3 8" id="KW-0597">Phosphoprotein</keyword>
<evidence type="ECO:0000256" key="5">
    <source>
        <dbReference type="ARBA" id="ARBA00022777"/>
    </source>
</evidence>
<dbReference type="CDD" id="cd00075">
    <property type="entry name" value="HATPase"/>
    <property type="match status" value="1"/>
</dbReference>
<dbReference type="PROSITE" id="PS50109">
    <property type="entry name" value="HIS_KIN"/>
    <property type="match status" value="1"/>
</dbReference>
<dbReference type="InterPro" id="IPR004358">
    <property type="entry name" value="Sig_transdc_His_kin-like_C"/>
</dbReference>
<dbReference type="InterPro" id="IPR011006">
    <property type="entry name" value="CheY-like_superfamily"/>
</dbReference>
<comment type="catalytic activity">
    <reaction evidence="1">
        <text>ATP + protein L-histidine = ADP + protein N-phospho-L-histidine.</text>
        <dbReference type="EC" id="2.7.13.3"/>
    </reaction>
</comment>
<evidence type="ECO:0000256" key="1">
    <source>
        <dbReference type="ARBA" id="ARBA00000085"/>
    </source>
</evidence>
<keyword evidence="13" id="KW-1185">Reference proteome</keyword>
<dbReference type="FunFam" id="1.10.287.130:FF:000001">
    <property type="entry name" value="Two-component sensor histidine kinase"/>
    <property type="match status" value="1"/>
</dbReference>
<reference evidence="12 13" key="1">
    <citation type="journal article" date="2015" name="Proc. Natl. Acad. Sci. U.S.A.">
        <title>Expanded metabolic versatility of ubiquitous nitrite-oxidizing bacteria from the genus Nitrospira.</title>
        <authorList>
            <person name="Koch H."/>
            <person name="Lucker S."/>
            <person name="Albertsen M."/>
            <person name="Kitzinger K."/>
            <person name="Herbold C."/>
            <person name="Spieck E."/>
            <person name="Nielsen P.H."/>
            <person name="Wagner M."/>
            <person name="Daims H."/>
        </authorList>
    </citation>
    <scope>NUCLEOTIDE SEQUENCE [LARGE SCALE GENOMIC DNA]</scope>
    <source>
        <strain evidence="12 13">NSP M-1</strain>
    </source>
</reference>
<keyword evidence="6" id="KW-0902">Two-component regulatory system</keyword>
<keyword evidence="7" id="KW-0472">Membrane</keyword>
<dbReference type="SUPFAM" id="SSF55781">
    <property type="entry name" value="GAF domain-like"/>
    <property type="match status" value="1"/>
</dbReference>
<evidence type="ECO:0000259" key="11">
    <source>
        <dbReference type="PROSITE" id="PS50110"/>
    </source>
</evidence>
<dbReference type="EMBL" id="CP011801">
    <property type="protein sequence ID" value="ALA58169.1"/>
    <property type="molecule type" value="Genomic_DNA"/>
</dbReference>
<gene>
    <name evidence="12" type="ORF">NITMOv2_1749</name>
</gene>
<evidence type="ECO:0000256" key="4">
    <source>
        <dbReference type="ARBA" id="ARBA00022679"/>
    </source>
</evidence>
<dbReference type="PRINTS" id="PR00344">
    <property type="entry name" value="BCTRLSENSOR"/>
</dbReference>
<keyword evidence="5" id="KW-0418">Kinase</keyword>
<dbReference type="FunFam" id="3.30.565.10:FF:000006">
    <property type="entry name" value="Sensor histidine kinase WalK"/>
    <property type="match status" value="1"/>
</dbReference>
<dbReference type="InterPro" id="IPR029016">
    <property type="entry name" value="GAF-like_dom_sf"/>
</dbReference>
<evidence type="ECO:0000256" key="9">
    <source>
        <dbReference type="SAM" id="Coils"/>
    </source>
</evidence>
<evidence type="ECO:0000313" key="12">
    <source>
        <dbReference type="EMBL" id="ALA58169.1"/>
    </source>
</evidence>
<dbReference type="InterPro" id="IPR003594">
    <property type="entry name" value="HATPase_dom"/>
</dbReference>
<organism evidence="12 13">
    <name type="scientific">Nitrospira moscoviensis</name>
    <dbReference type="NCBI Taxonomy" id="42253"/>
    <lineage>
        <taxon>Bacteria</taxon>
        <taxon>Pseudomonadati</taxon>
        <taxon>Nitrospirota</taxon>
        <taxon>Nitrospiria</taxon>
        <taxon>Nitrospirales</taxon>
        <taxon>Nitrospiraceae</taxon>
        <taxon>Nitrospira</taxon>
    </lineage>
</organism>
<dbReference type="InterPro" id="IPR001789">
    <property type="entry name" value="Sig_transdc_resp-reg_receiver"/>
</dbReference>
<evidence type="ECO:0000256" key="3">
    <source>
        <dbReference type="ARBA" id="ARBA00022553"/>
    </source>
</evidence>
<dbReference type="Gene3D" id="3.30.565.10">
    <property type="entry name" value="Histidine kinase-like ATPase, C-terminal domain"/>
    <property type="match status" value="1"/>
</dbReference>
<evidence type="ECO:0000256" key="8">
    <source>
        <dbReference type="PROSITE-ProRule" id="PRU00169"/>
    </source>
</evidence>
<dbReference type="Pfam" id="PF01590">
    <property type="entry name" value="GAF"/>
    <property type="match status" value="1"/>
</dbReference>
<dbReference type="PROSITE" id="PS50110">
    <property type="entry name" value="RESPONSE_REGULATORY"/>
    <property type="match status" value="1"/>
</dbReference>
<keyword evidence="9" id="KW-0175">Coiled coil</keyword>
<dbReference type="Gene3D" id="3.40.50.2300">
    <property type="match status" value="1"/>
</dbReference>
<dbReference type="Gene3D" id="3.30.450.40">
    <property type="match status" value="1"/>
</dbReference>
<dbReference type="InterPro" id="IPR036890">
    <property type="entry name" value="HATPase_C_sf"/>
</dbReference>
<evidence type="ECO:0000256" key="6">
    <source>
        <dbReference type="ARBA" id="ARBA00023012"/>
    </source>
</evidence>
<dbReference type="STRING" id="42253.NITMOv2_1749"/>
<keyword evidence="4" id="KW-0808">Transferase</keyword>
<dbReference type="InterPro" id="IPR036097">
    <property type="entry name" value="HisK_dim/P_sf"/>
</dbReference>
<dbReference type="InterPro" id="IPR003661">
    <property type="entry name" value="HisK_dim/P_dom"/>
</dbReference>
<dbReference type="SUPFAM" id="SSF55874">
    <property type="entry name" value="ATPase domain of HSP90 chaperone/DNA topoisomerase II/histidine kinase"/>
    <property type="match status" value="1"/>
</dbReference>
<dbReference type="Proteomes" id="UP000069205">
    <property type="component" value="Chromosome"/>
</dbReference>
<dbReference type="GO" id="GO:0000155">
    <property type="term" value="F:phosphorelay sensor kinase activity"/>
    <property type="evidence" value="ECO:0007669"/>
    <property type="project" value="InterPro"/>
</dbReference>
<name>A0A0K2GBC0_NITMO</name>
<dbReference type="Pfam" id="PF00072">
    <property type="entry name" value="Response_reg"/>
    <property type="match status" value="1"/>
</dbReference>
<dbReference type="SMART" id="SM00388">
    <property type="entry name" value="HisKA"/>
    <property type="match status" value="1"/>
</dbReference>
<evidence type="ECO:0000256" key="2">
    <source>
        <dbReference type="ARBA" id="ARBA00012438"/>
    </source>
</evidence>
<dbReference type="Gene3D" id="1.10.287.130">
    <property type="match status" value="1"/>
</dbReference>
<dbReference type="PANTHER" id="PTHR43547">
    <property type="entry name" value="TWO-COMPONENT HISTIDINE KINASE"/>
    <property type="match status" value="1"/>
</dbReference>
<evidence type="ECO:0000313" key="13">
    <source>
        <dbReference type="Proteomes" id="UP000069205"/>
    </source>
</evidence>
<dbReference type="EC" id="2.7.13.3" evidence="2"/>
<proteinExistence type="predicted"/>
<dbReference type="CDD" id="cd00082">
    <property type="entry name" value="HisKA"/>
    <property type="match status" value="1"/>
</dbReference>
<dbReference type="Pfam" id="PF00512">
    <property type="entry name" value="HisKA"/>
    <property type="match status" value="1"/>
</dbReference>
<dbReference type="SMART" id="SM00065">
    <property type="entry name" value="GAF"/>
    <property type="match status" value="1"/>
</dbReference>
<dbReference type="Pfam" id="PF02518">
    <property type="entry name" value="HATPase_c"/>
    <property type="match status" value="1"/>
</dbReference>
<dbReference type="PANTHER" id="PTHR43547:SF2">
    <property type="entry name" value="HYBRID SIGNAL TRANSDUCTION HISTIDINE KINASE C"/>
    <property type="match status" value="1"/>
</dbReference>
<dbReference type="AlphaFoldDB" id="A0A0K2GBC0"/>
<dbReference type="KEGG" id="nmv:NITMOv2_1749"/>
<accession>A0A0K2GBC0</accession>
<sequence length="991" mass="110531">MSATDSEETRNSGRLPVGISGRVPSEWVADLRRNQWPAWVGIRTLLTKDRSILERELMEFRPFGLDEHGHTIRDLSGMSIRATVLYLEKTLAETRGEAAGREAVQELCELLNQRIKDPVYHVTPEFLRNAWNSYSYEFAAYLYEFCERLSGDPRFMFNSGAEKASPILQVLARPFSLEQIYGMFPYFSNKFASGSIESRVIEITPVSATLAMRFSDSTLRQFGSYRRRCAHLACQSAQGILAAVPVRVHGLPPARLTELACIADDADWCRWLIHWQPEKDSVLRRKVRRIVARQVESLSPGMSTEPKRDEACKAGTAVPAVSGQAPPRRLLWLVSGWLAGAGLAAGVWLVNPSVGPGEAVLAVLTPVLIAGVLINRRLWRDSRSREALIQEQISFVEARHEELREAYLEQEQTRVQLRRKVAHLTALHRAGLLFSSTLDRETLLQQVLETLTNDLHYDRAMVSFFDPAGGIIEHARVRGLSPDVQAFAQSCRIPVTDPESPEGTVVLQGRPLLIEDVRAVRPQLHPMNRTLVELSQAKALIIVPLKAKDRIVGTLTVDRVQHGLTQDDLELMATLGNQVAIALDNASAYRQIEEWNAGLELKVRERTAALEQADRLRTQFLSHVSHELKTPLTSIKGFLQNLLDGLTGPLNDKQQRYLSRMLDNSDRLIRMIDDLLDRTSIEAGRVELRPAEIDVTACLADVVEQLRPLAHARRQRLEVWDKSSALTAWGDRDRMIQVIVNLTQNAIKYTPDEGVITVAAEPAGTRMVRIVVRDTGPGIPSDCLDRVFDPFFRVPQRQRSGPKGLGLGLSIVKTLVELQGGAVSARNHPDGGAEFSFTLPVLTQTAPLYSRSDGSAAKILVVDDDADIRQLLIDRLQAQGYRPRPAADGRQALEILAAEQFGGAIVDIGIGHIDGLEVLTHIRRRYPDMPVIMITASGSQELAVRAIGMGAQAYVLKPFEAGELQQAVHTWFRLEESVSERRRYREADGQD</sequence>
<feature type="domain" description="Histidine kinase" evidence="10">
    <location>
        <begin position="623"/>
        <end position="843"/>
    </location>
</feature>
<dbReference type="SMART" id="SM00387">
    <property type="entry name" value="HATPase_c"/>
    <property type="match status" value="1"/>
</dbReference>
<dbReference type="SMART" id="SM00448">
    <property type="entry name" value="REC"/>
    <property type="match status" value="1"/>
</dbReference>
<dbReference type="PATRIC" id="fig|42253.5.peg.1720"/>
<dbReference type="SUPFAM" id="SSF47384">
    <property type="entry name" value="Homodimeric domain of signal transducing histidine kinase"/>
    <property type="match status" value="1"/>
</dbReference>
<dbReference type="SUPFAM" id="SSF52172">
    <property type="entry name" value="CheY-like"/>
    <property type="match status" value="1"/>
</dbReference>
<evidence type="ECO:0000259" key="10">
    <source>
        <dbReference type="PROSITE" id="PS50109"/>
    </source>
</evidence>
<feature type="coiled-coil region" evidence="9">
    <location>
        <begin position="393"/>
        <end position="420"/>
    </location>
</feature>
<dbReference type="InterPro" id="IPR005467">
    <property type="entry name" value="His_kinase_dom"/>
</dbReference>
<dbReference type="InterPro" id="IPR003018">
    <property type="entry name" value="GAF"/>
</dbReference>
<evidence type="ECO:0000256" key="7">
    <source>
        <dbReference type="ARBA" id="ARBA00023136"/>
    </source>
</evidence>